<gene>
    <name evidence="2" type="ORF">HAND1043_LOCUS24498</name>
</gene>
<accession>A0A6U2B7U1</accession>
<feature type="region of interest" description="Disordered" evidence="1">
    <location>
        <begin position="104"/>
        <end position="170"/>
    </location>
</feature>
<reference evidence="2" key="1">
    <citation type="submission" date="2021-01" db="EMBL/GenBank/DDBJ databases">
        <authorList>
            <person name="Corre E."/>
            <person name="Pelletier E."/>
            <person name="Niang G."/>
            <person name="Scheremetjew M."/>
            <person name="Finn R."/>
            <person name="Kale V."/>
            <person name="Holt S."/>
            <person name="Cochrane G."/>
            <person name="Meng A."/>
            <person name="Brown T."/>
            <person name="Cohen L."/>
        </authorList>
    </citation>
    <scope>NUCLEOTIDE SEQUENCE</scope>
    <source>
        <strain evidence="2">CCMP441</strain>
    </source>
</reference>
<feature type="region of interest" description="Disordered" evidence="1">
    <location>
        <begin position="56"/>
        <end position="77"/>
    </location>
</feature>
<proteinExistence type="predicted"/>
<dbReference type="AlphaFoldDB" id="A0A6U2B7U1"/>
<feature type="region of interest" description="Disordered" evidence="1">
    <location>
        <begin position="1"/>
        <end position="35"/>
    </location>
</feature>
<dbReference type="EMBL" id="HBFK01040327">
    <property type="protein sequence ID" value="CAD8757984.1"/>
    <property type="molecule type" value="Transcribed_RNA"/>
</dbReference>
<organism evidence="2">
    <name type="scientific">Hemiselmis andersenii</name>
    <name type="common">Cryptophyte alga</name>
    <dbReference type="NCBI Taxonomy" id="464988"/>
    <lineage>
        <taxon>Eukaryota</taxon>
        <taxon>Cryptophyceae</taxon>
        <taxon>Cryptomonadales</taxon>
        <taxon>Hemiselmidaceae</taxon>
        <taxon>Hemiselmis</taxon>
    </lineage>
</organism>
<evidence type="ECO:0000256" key="1">
    <source>
        <dbReference type="SAM" id="MobiDB-lite"/>
    </source>
</evidence>
<feature type="compositionally biased region" description="Polar residues" evidence="1">
    <location>
        <begin position="7"/>
        <end position="19"/>
    </location>
</feature>
<protein>
    <submittedName>
        <fullName evidence="2">Uncharacterized protein</fullName>
    </submittedName>
</protein>
<feature type="compositionally biased region" description="Low complexity" evidence="1">
    <location>
        <begin position="56"/>
        <end position="66"/>
    </location>
</feature>
<name>A0A6U2B7U1_HEMAN</name>
<sequence>MVAACQRTPSSEGATQRSTHAGAVGLLRKDRRGGKGPLLTLDVTLDKLERMCISSSSSRRASSLASRGKDGWLGSSPTSLIARRRSRAGQHALQSIDTPIVVVDGNPPSCSEIPNAPRSGQGWSSGYLSDEAMLPPMPTSDTSTSSQGGGKGGVGQPALFLIDVSPSPSP</sequence>
<evidence type="ECO:0000313" key="2">
    <source>
        <dbReference type="EMBL" id="CAD8757984.1"/>
    </source>
</evidence>